<evidence type="ECO:0000259" key="6">
    <source>
        <dbReference type="PROSITE" id="PS50178"/>
    </source>
</evidence>
<dbReference type="PANTHER" id="PTHR13510:SF44">
    <property type="entry name" value="RABENOSYN-5"/>
    <property type="match status" value="1"/>
</dbReference>
<dbReference type="Pfam" id="PF01852">
    <property type="entry name" value="START"/>
    <property type="match status" value="1"/>
</dbReference>
<dbReference type="Gene3D" id="3.30.530.20">
    <property type="match status" value="1"/>
</dbReference>
<dbReference type="InterPro" id="IPR017455">
    <property type="entry name" value="Znf_FYVE-rel"/>
</dbReference>
<dbReference type="SUPFAM" id="SSF55961">
    <property type="entry name" value="Bet v1-like"/>
    <property type="match status" value="1"/>
</dbReference>
<evidence type="ECO:0000313" key="8">
    <source>
        <dbReference type="EMBL" id="OQR96365.1"/>
    </source>
</evidence>
<dbReference type="OrthoDB" id="20035at2759"/>
<protein>
    <recommendedName>
        <fullName evidence="10">FYVE-type domain-containing protein</fullName>
    </recommendedName>
</protein>
<dbReference type="GO" id="GO:0008270">
    <property type="term" value="F:zinc ion binding"/>
    <property type="evidence" value="ECO:0007669"/>
    <property type="project" value="UniProtKB-KW"/>
</dbReference>
<keyword evidence="2 4" id="KW-0863">Zinc-finger</keyword>
<evidence type="ECO:0000256" key="5">
    <source>
        <dbReference type="SAM" id="MobiDB-lite"/>
    </source>
</evidence>
<dbReference type="EMBL" id="JNBR01000146">
    <property type="protein sequence ID" value="OQR96365.1"/>
    <property type="molecule type" value="Genomic_DNA"/>
</dbReference>
<dbReference type="PROSITE" id="PS50848">
    <property type="entry name" value="START"/>
    <property type="match status" value="1"/>
</dbReference>
<evidence type="ECO:0000256" key="4">
    <source>
        <dbReference type="PROSITE-ProRule" id="PRU00091"/>
    </source>
</evidence>
<accession>A0A1V9ZEC6</accession>
<dbReference type="InterPro" id="IPR000306">
    <property type="entry name" value="Znf_FYVE"/>
</dbReference>
<keyword evidence="1" id="KW-0479">Metal-binding</keyword>
<comment type="caution">
    <text evidence="8">The sequence shown here is derived from an EMBL/GenBank/DDBJ whole genome shotgun (WGS) entry which is preliminary data.</text>
</comment>
<sequence length="389" mass="44168">MLTSRRERLKRPASFLQPKPLQASEQQQLVSIAADAFDLFVAAAMERSPVWAAVGEVDGVTVFEGPPLPSEDRIIPYRGALSIGASLDEVRAMLSNLTPDQMTFTLQHHTDGIMDMAILHHVTEPSPRHPHQHVLVRWLVLECPKPLNHRDFCVIETQREWILPSGHRAWAVAQHSVTLPSCPDLNTNLLVVRGSMYNSGLVFVESDVPGVLSVHTHMEVNLKGSVPGWLYKSIMKRHVARIGHIATTIHEFRMAECVQSYFVVMVPQADRTHCTQCLKRFHALRRKWNCRTCGEVFCWSCTGSFEPKGSKQKDHRVCAFCAKFIREQSTSQIRKNVFSDLCLHMSPGYRVASPTFDERLHQPHHLRLSRDDVRRLIQATDADPSCRSY</sequence>
<gene>
    <name evidence="8" type="ORF">ACHHYP_15993</name>
</gene>
<dbReference type="InterPro" id="IPR023393">
    <property type="entry name" value="START-like_dom_sf"/>
</dbReference>
<dbReference type="AlphaFoldDB" id="A0A1V9ZEC6"/>
<dbReference type="SUPFAM" id="SSF57903">
    <property type="entry name" value="FYVE/PHD zinc finger"/>
    <property type="match status" value="1"/>
</dbReference>
<dbReference type="SMART" id="SM00064">
    <property type="entry name" value="FYVE"/>
    <property type="match status" value="1"/>
</dbReference>
<evidence type="ECO:0008006" key="10">
    <source>
        <dbReference type="Google" id="ProtNLM"/>
    </source>
</evidence>
<feature type="domain" description="FYVE-type" evidence="6">
    <location>
        <begin position="268"/>
        <end position="326"/>
    </location>
</feature>
<keyword evidence="3" id="KW-0862">Zinc</keyword>
<name>A0A1V9ZEC6_ACHHY</name>
<feature type="domain" description="START" evidence="7">
    <location>
        <begin position="22"/>
        <end position="241"/>
    </location>
</feature>
<evidence type="ECO:0000256" key="2">
    <source>
        <dbReference type="ARBA" id="ARBA00022771"/>
    </source>
</evidence>
<evidence type="ECO:0000313" key="9">
    <source>
        <dbReference type="Proteomes" id="UP000243579"/>
    </source>
</evidence>
<feature type="region of interest" description="Disordered" evidence="5">
    <location>
        <begin position="1"/>
        <end position="20"/>
    </location>
</feature>
<evidence type="ECO:0000259" key="7">
    <source>
        <dbReference type="PROSITE" id="PS50848"/>
    </source>
</evidence>
<evidence type="ECO:0000256" key="3">
    <source>
        <dbReference type="ARBA" id="ARBA00022833"/>
    </source>
</evidence>
<evidence type="ECO:0000256" key="1">
    <source>
        <dbReference type="ARBA" id="ARBA00022723"/>
    </source>
</evidence>
<dbReference type="PROSITE" id="PS50178">
    <property type="entry name" value="ZF_FYVE"/>
    <property type="match status" value="1"/>
</dbReference>
<dbReference type="InterPro" id="IPR011011">
    <property type="entry name" value="Znf_FYVE_PHD"/>
</dbReference>
<keyword evidence="9" id="KW-1185">Reference proteome</keyword>
<dbReference type="Pfam" id="PF01363">
    <property type="entry name" value="FYVE"/>
    <property type="match status" value="1"/>
</dbReference>
<dbReference type="InterPro" id="IPR013083">
    <property type="entry name" value="Znf_RING/FYVE/PHD"/>
</dbReference>
<dbReference type="Proteomes" id="UP000243579">
    <property type="component" value="Unassembled WGS sequence"/>
</dbReference>
<dbReference type="InterPro" id="IPR052727">
    <property type="entry name" value="Rab4/Rab5_effector"/>
</dbReference>
<proteinExistence type="predicted"/>
<dbReference type="Gene3D" id="3.30.40.10">
    <property type="entry name" value="Zinc/RING finger domain, C3HC4 (zinc finger)"/>
    <property type="match status" value="1"/>
</dbReference>
<organism evidence="8 9">
    <name type="scientific">Achlya hypogyna</name>
    <name type="common">Oomycete</name>
    <name type="synonym">Protoachlya hypogyna</name>
    <dbReference type="NCBI Taxonomy" id="1202772"/>
    <lineage>
        <taxon>Eukaryota</taxon>
        <taxon>Sar</taxon>
        <taxon>Stramenopiles</taxon>
        <taxon>Oomycota</taxon>
        <taxon>Saprolegniomycetes</taxon>
        <taxon>Saprolegniales</taxon>
        <taxon>Achlyaceae</taxon>
        <taxon>Achlya</taxon>
    </lineage>
</organism>
<dbReference type="STRING" id="1202772.A0A1V9ZEC6"/>
<dbReference type="PANTHER" id="PTHR13510">
    <property type="entry name" value="FYVE-FINGER-CONTAINING RAB5 EFFECTOR PROTEIN RABENOSYN-5-RELATED"/>
    <property type="match status" value="1"/>
</dbReference>
<dbReference type="GO" id="GO:0008289">
    <property type="term" value="F:lipid binding"/>
    <property type="evidence" value="ECO:0007669"/>
    <property type="project" value="InterPro"/>
</dbReference>
<dbReference type="InterPro" id="IPR002913">
    <property type="entry name" value="START_lipid-bd_dom"/>
</dbReference>
<reference evidence="8 9" key="1">
    <citation type="journal article" date="2014" name="Genome Biol. Evol.">
        <title>The secreted proteins of Achlya hypogyna and Thraustotheca clavata identify the ancestral oomycete secretome and reveal gene acquisitions by horizontal gene transfer.</title>
        <authorList>
            <person name="Misner I."/>
            <person name="Blouin N."/>
            <person name="Leonard G."/>
            <person name="Richards T.A."/>
            <person name="Lane C.E."/>
        </authorList>
    </citation>
    <scope>NUCLEOTIDE SEQUENCE [LARGE SCALE GENOMIC DNA]</scope>
    <source>
        <strain evidence="8 9">ATCC 48635</strain>
    </source>
</reference>